<evidence type="ECO:0000256" key="6">
    <source>
        <dbReference type="ARBA" id="ARBA00022833"/>
    </source>
</evidence>
<evidence type="ECO:0000313" key="9">
    <source>
        <dbReference type="EMBL" id="KAJ8778533.1"/>
    </source>
</evidence>
<dbReference type="GO" id="GO:0008270">
    <property type="term" value="F:zinc ion binding"/>
    <property type="evidence" value="ECO:0007669"/>
    <property type="project" value="InterPro"/>
</dbReference>
<dbReference type="Gene3D" id="1.25.40.320">
    <property type="entry name" value="Peptidase M1, leukotriene A4 hydrolase/aminopeptidase C-terminal domain"/>
    <property type="match status" value="1"/>
</dbReference>
<dbReference type="InterPro" id="IPR038502">
    <property type="entry name" value="M1_LTA-4_hydro/amino_C_sf"/>
</dbReference>
<evidence type="ECO:0000256" key="3">
    <source>
        <dbReference type="ARBA" id="ARBA00022670"/>
    </source>
</evidence>
<keyword evidence="5" id="KW-0378">Hydrolase</keyword>
<keyword evidence="7" id="KW-0482">Metalloprotease</keyword>
<evidence type="ECO:0000256" key="4">
    <source>
        <dbReference type="ARBA" id="ARBA00022723"/>
    </source>
</evidence>
<dbReference type="InterPro" id="IPR034015">
    <property type="entry name" value="M1_LTA4H"/>
</dbReference>
<name>A0AB34GF27_ESCRO</name>
<dbReference type="InterPro" id="IPR016024">
    <property type="entry name" value="ARM-type_fold"/>
</dbReference>
<dbReference type="PANTHER" id="PTHR45726:SF1">
    <property type="entry name" value="AMINOPEPTIDASE B"/>
    <property type="match status" value="1"/>
</dbReference>
<gene>
    <name evidence="9" type="ORF">J1605_013502</name>
</gene>
<dbReference type="GO" id="GO:0006508">
    <property type="term" value="P:proteolysis"/>
    <property type="evidence" value="ECO:0007669"/>
    <property type="project" value="UniProtKB-KW"/>
</dbReference>
<dbReference type="InterPro" id="IPR015211">
    <property type="entry name" value="Peptidase_M1_C"/>
</dbReference>
<dbReference type="SUPFAM" id="SSF48371">
    <property type="entry name" value="ARM repeat"/>
    <property type="match status" value="1"/>
</dbReference>
<evidence type="ECO:0000256" key="2">
    <source>
        <dbReference type="ARBA" id="ARBA00010136"/>
    </source>
</evidence>
<dbReference type="GO" id="GO:0005615">
    <property type="term" value="C:extracellular space"/>
    <property type="evidence" value="ECO:0007669"/>
    <property type="project" value="TreeGrafter"/>
</dbReference>
<dbReference type="Pfam" id="PF09127">
    <property type="entry name" value="Leuk-A4-hydro_C"/>
    <property type="match status" value="1"/>
</dbReference>
<accession>A0AB34GF27</accession>
<dbReference type="AlphaFoldDB" id="A0AB34GF27"/>
<evidence type="ECO:0000259" key="8">
    <source>
        <dbReference type="SMART" id="SM01263"/>
    </source>
</evidence>
<evidence type="ECO:0000256" key="5">
    <source>
        <dbReference type="ARBA" id="ARBA00022801"/>
    </source>
</evidence>
<protein>
    <recommendedName>
        <fullName evidence="8">Peptidase M1 leukotriene A4 hydrolase/aminopeptidase C-terminal domain-containing protein</fullName>
    </recommendedName>
</protein>
<dbReference type="SMART" id="SM01263">
    <property type="entry name" value="Leuk-A4-hydro_C"/>
    <property type="match status" value="1"/>
</dbReference>
<evidence type="ECO:0000256" key="1">
    <source>
        <dbReference type="ARBA" id="ARBA00001947"/>
    </source>
</evidence>
<comment type="cofactor">
    <cofactor evidence="1">
        <name>Zn(2+)</name>
        <dbReference type="ChEBI" id="CHEBI:29105"/>
    </cofactor>
</comment>
<dbReference type="Proteomes" id="UP001159641">
    <property type="component" value="Unassembled WGS sequence"/>
</dbReference>
<evidence type="ECO:0000313" key="10">
    <source>
        <dbReference type="Proteomes" id="UP001159641"/>
    </source>
</evidence>
<reference evidence="9 10" key="1">
    <citation type="submission" date="2022-11" db="EMBL/GenBank/DDBJ databases">
        <title>Whole genome sequence of Eschrichtius robustus ER-17-0199.</title>
        <authorList>
            <person name="Bruniche-Olsen A."/>
            <person name="Black A.N."/>
            <person name="Fields C.J."/>
            <person name="Walden K."/>
            <person name="Dewoody J.A."/>
        </authorList>
    </citation>
    <scope>NUCLEOTIDE SEQUENCE [LARGE SCALE GENOMIC DNA]</scope>
    <source>
        <strain evidence="9">ER-17-0199</strain>
        <tissue evidence="9">Blubber</tissue>
    </source>
</reference>
<sequence>MLTVAGRLVMLKVAGRLVMLKVGGRLVMLKVGGRRVMLKVAGRLAMLNVGGRLAMLKVAGRLAMLKGGGRRVMLVPGNVKKLGETYPKISNAQNAELRLRWGQIVLKNDHQEDFWKVRDFLHSQGKQKYTLPLYHAMMGGSEAAQTLAKETFAATASQLHSNVVHYVQQIVAPLGR</sequence>
<comment type="caution">
    <text evidence="9">The sequence shown here is derived from an EMBL/GenBank/DDBJ whole genome shotgun (WGS) entry which is preliminary data.</text>
</comment>
<keyword evidence="3" id="KW-0645">Protease</keyword>
<evidence type="ECO:0000256" key="7">
    <source>
        <dbReference type="ARBA" id="ARBA00023049"/>
    </source>
</evidence>
<keyword evidence="4" id="KW-0479">Metal-binding</keyword>
<organism evidence="9 10">
    <name type="scientific">Eschrichtius robustus</name>
    <name type="common">California gray whale</name>
    <name type="synonym">Eschrichtius gibbosus</name>
    <dbReference type="NCBI Taxonomy" id="9764"/>
    <lineage>
        <taxon>Eukaryota</taxon>
        <taxon>Metazoa</taxon>
        <taxon>Chordata</taxon>
        <taxon>Craniata</taxon>
        <taxon>Vertebrata</taxon>
        <taxon>Euteleostomi</taxon>
        <taxon>Mammalia</taxon>
        <taxon>Eutheria</taxon>
        <taxon>Laurasiatheria</taxon>
        <taxon>Artiodactyla</taxon>
        <taxon>Whippomorpha</taxon>
        <taxon>Cetacea</taxon>
        <taxon>Mysticeti</taxon>
        <taxon>Eschrichtiidae</taxon>
        <taxon>Eschrichtius</taxon>
    </lineage>
</organism>
<dbReference type="PANTHER" id="PTHR45726">
    <property type="entry name" value="LEUKOTRIENE A-4 HYDROLASE"/>
    <property type="match status" value="1"/>
</dbReference>
<feature type="domain" description="Peptidase M1 leukotriene A4 hydrolase/aminopeptidase C-terminal" evidence="8">
    <location>
        <begin position="54"/>
        <end position="171"/>
    </location>
</feature>
<dbReference type="GO" id="GO:0070006">
    <property type="term" value="F:metalloaminopeptidase activity"/>
    <property type="evidence" value="ECO:0007669"/>
    <property type="project" value="TreeGrafter"/>
</dbReference>
<dbReference type="EMBL" id="JAIQCJ010002242">
    <property type="protein sequence ID" value="KAJ8778533.1"/>
    <property type="molecule type" value="Genomic_DNA"/>
</dbReference>
<comment type="similarity">
    <text evidence="2">Belongs to the peptidase M1 family.</text>
</comment>
<proteinExistence type="inferred from homology"/>
<keyword evidence="10" id="KW-1185">Reference proteome</keyword>
<keyword evidence="6" id="KW-0862">Zinc</keyword>